<dbReference type="Gene3D" id="3.30.930.10">
    <property type="entry name" value="Bira Bifunctional Protein, Domain 2"/>
    <property type="match status" value="1"/>
</dbReference>
<dbReference type="AlphaFoldDB" id="A0A7Z2VP11"/>
<dbReference type="InterPro" id="IPR050664">
    <property type="entry name" value="Octanoyltrans_LipM/LipL"/>
</dbReference>
<dbReference type="GO" id="GO:0016740">
    <property type="term" value="F:transferase activity"/>
    <property type="evidence" value="ECO:0007669"/>
    <property type="project" value="UniProtKB-ARBA"/>
</dbReference>
<name>A0A7Z2VP11_9BACL</name>
<keyword evidence="3" id="KW-1185">Reference proteome</keyword>
<dbReference type="EMBL" id="CP051680">
    <property type="protein sequence ID" value="QJD86459.1"/>
    <property type="molecule type" value="Genomic_DNA"/>
</dbReference>
<evidence type="ECO:0000313" key="3">
    <source>
        <dbReference type="Proteomes" id="UP000502248"/>
    </source>
</evidence>
<sequence>MNELRIIDRIKENSPGDIGYPFALDELLGRQTGAGGPSVLHIWNHPRAFVIGSKDSRLPRAADAVRWLERQGYSVLVRNSGGAAVPLDLGVVNLSLILPIEATASSGFRDDFERMYALIRDTAAEYGCKVERGEVAGSYCPGDYDLQVDGLKFCGIAQRRQVRAMIIQAFIIVEGSGATRAELVKAFYDRAAVGAEPGDYPEVLPGVMTSLQERAVTGLETAEYFAAAIARKLRGRQSAAASNGEAQSFVMPDREAIESACAALRLRYPLPR</sequence>
<dbReference type="GO" id="GO:0140096">
    <property type="term" value="F:catalytic activity, acting on a protein"/>
    <property type="evidence" value="ECO:0007669"/>
    <property type="project" value="UniProtKB-ARBA"/>
</dbReference>
<dbReference type="RefSeq" id="WP_169282708.1">
    <property type="nucleotide sequence ID" value="NZ_CP051680.1"/>
</dbReference>
<reference evidence="2 3" key="1">
    <citation type="submission" date="2020-04" db="EMBL/GenBank/DDBJ databases">
        <title>Genome sequencing of novel species.</title>
        <authorList>
            <person name="Heo J."/>
            <person name="Kim S.-J."/>
            <person name="Kim J.-S."/>
            <person name="Hong S.-B."/>
            <person name="Kwon S.-W."/>
        </authorList>
    </citation>
    <scope>NUCLEOTIDE SEQUENCE [LARGE SCALE GENOMIC DNA]</scope>
    <source>
        <strain evidence="2 3">MFER-1</strain>
    </source>
</reference>
<protein>
    <submittedName>
        <fullName evidence="2">Lipoate--protein ligase family protein</fullName>
    </submittedName>
</protein>
<dbReference type="InterPro" id="IPR004143">
    <property type="entry name" value="BPL_LPL_catalytic"/>
</dbReference>
<dbReference type="PROSITE" id="PS51733">
    <property type="entry name" value="BPL_LPL_CATALYTIC"/>
    <property type="match status" value="1"/>
</dbReference>
<evidence type="ECO:0000259" key="1">
    <source>
        <dbReference type="PROSITE" id="PS51733"/>
    </source>
</evidence>
<dbReference type="KEGG" id="cheb:HH215_27050"/>
<dbReference type="Proteomes" id="UP000502248">
    <property type="component" value="Chromosome"/>
</dbReference>
<dbReference type="GO" id="GO:0016874">
    <property type="term" value="F:ligase activity"/>
    <property type="evidence" value="ECO:0007669"/>
    <property type="project" value="UniProtKB-KW"/>
</dbReference>
<keyword evidence="2" id="KW-0436">Ligase</keyword>
<dbReference type="InterPro" id="IPR045864">
    <property type="entry name" value="aa-tRNA-synth_II/BPL/LPL"/>
</dbReference>
<organism evidence="2 3">
    <name type="scientific">Cohnella herbarum</name>
    <dbReference type="NCBI Taxonomy" id="2728023"/>
    <lineage>
        <taxon>Bacteria</taxon>
        <taxon>Bacillati</taxon>
        <taxon>Bacillota</taxon>
        <taxon>Bacilli</taxon>
        <taxon>Bacillales</taxon>
        <taxon>Paenibacillaceae</taxon>
        <taxon>Cohnella</taxon>
    </lineage>
</organism>
<gene>
    <name evidence="2" type="ORF">HH215_27050</name>
</gene>
<evidence type="ECO:0000313" key="2">
    <source>
        <dbReference type="EMBL" id="QJD86459.1"/>
    </source>
</evidence>
<dbReference type="Pfam" id="PF21948">
    <property type="entry name" value="LplA-B_cat"/>
    <property type="match status" value="1"/>
</dbReference>
<dbReference type="GO" id="GO:0009249">
    <property type="term" value="P:protein lipoylation"/>
    <property type="evidence" value="ECO:0007669"/>
    <property type="project" value="UniProtKB-ARBA"/>
</dbReference>
<proteinExistence type="predicted"/>
<dbReference type="PANTHER" id="PTHR43679">
    <property type="entry name" value="OCTANOYLTRANSFERASE LIPM-RELATED"/>
    <property type="match status" value="1"/>
</dbReference>
<dbReference type="PANTHER" id="PTHR43679:SF2">
    <property type="entry name" value="OCTANOYL-[GCVH]:PROTEIN N-OCTANOYLTRANSFERASE"/>
    <property type="match status" value="1"/>
</dbReference>
<accession>A0A7Z2VP11</accession>
<feature type="domain" description="BPL/LPL catalytic" evidence="1">
    <location>
        <begin position="34"/>
        <end position="219"/>
    </location>
</feature>
<dbReference type="SUPFAM" id="SSF55681">
    <property type="entry name" value="Class II aaRS and biotin synthetases"/>
    <property type="match status" value="1"/>
</dbReference>